<dbReference type="OrthoDB" id="269802at2"/>
<dbReference type="InterPro" id="IPR023577">
    <property type="entry name" value="CYTH_domain"/>
</dbReference>
<proteinExistence type="predicted"/>
<evidence type="ECO:0000313" key="2">
    <source>
        <dbReference type="EMBL" id="QDS91318.1"/>
    </source>
</evidence>
<dbReference type="EMBL" id="CP036262">
    <property type="protein sequence ID" value="QDS91318.1"/>
    <property type="molecule type" value="Genomic_DNA"/>
</dbReference>
<dbReference type="CDD" id="cd07890">
    <property type="entry name" value="CYTH-like_AC_IV-like"/>
    <property type="match status" value="1"/>
</dbReference>
<dbReference type="PANTHER" id="PTHR21028:SF2">
    <property type="entry name" value="CYTH DOMAIN-CONTAINING PROTEIN"/>
    <property type="match status" value="1"/>
</dbReference>
<dbReference type="InterPro" id="IPR008173">
    <property type="entry name" value="Adenylyl_cyclase_CyaB"/>
</dbReference>
<sequence>MYEIELKYRISDPDTFRKKIVALGAADDVPWEDHADTYFAHPCKNFAETTEALRIRRIDGHSRVTYKGPKQGGPVKVRQELEWLLEGEDKDGSNLFTLFVALGFQPVTTVQKRRQSLAITWDEHAVCVTIDQIPEVGSYSELEVLASCDAEVPAAKAALQRLAEQLGLTQPEPRSYLALQLARQEEGQNPADGLENQSNV</sequence>
<dbReference type="Pfam" id="PF01928">
    <property type="entry name" value="CYTH"/>
    <property type="match status" value="1"/>
</dbReference>
<dbReference type="PROSITE" id="PS51707">
    <property type="entry name" value="CYTH"/>
    <property type="match status" value="1"/>
</dbReference>
<organism evidence="2 3">
    <name type="scientific">Roseimaritima multifibrata</name>
    <dbReference type="NCBI Taxonomy" id="1930274"/>
    <lineage>
        <taxon>Bacteria</taxon>
        <taxon>Pseudomonadati</taxon>
        <taxon>Planctomycetota</taxon>
        <taxon>Planctomycetia</taxon>
        <taxon>Pirellulales</taxon>
        <taxon>Pirellulaceae</taxon>
        <taxon>Roseimaritima</taxon>
    </lineage>
</organism>
<dbReference type="AlphaFoldDB" id="A0A517M8U7"/>
<accession>A0A517M8U7</accession>
<dbReference type="SUPFAM" id="SSF55154">
    <property type="entry name" value="CYTH-like phosphatases"/>
    <property type="match status" value="1"/>
</dbReference>
<dbReference type="SMART" id="SM01118">
    <property type="entry name" value="CYTH"/>
    <property type="match status" value="1"/>
</dbReference>
<dbReference type="PANTHER" id="PTHR21028">
    <property type="entry name" value="SI:CH211-156B7.4"/>
    <property type="match status" value="1"/>
</dbReference>
<dbReference type="RefSeq" id="WP_145349403.1">
    <property type="nucleotide sequence ID" value="NZ_CP036262.1"/>
</dbReference>
<dbReference type="InterPro" id="IPR033469">
    <property type="entry name" value="CYTH-like_dom_sf"/>
</dbReference>
<protein>
    <submittedName>
        <fullName evidence="2">CYTH domain protein</fullName>
    </submittedName>
</protein>
<name>A0A517M8U7_9BACT</name>
<gene>
    <name evidence="2" type="ORF">FF011L_00470</name>
</gene>
<reference evidence="2 3" key="1">
    <citation type="submission" date="2019-02" db="EMBL/GenBank/DDBJ databases">
        <title>Deep-cultivation of Planctomycetes and their phenomic and genomic characterization uncovers novel biology.</title>
        <authorList>
            <person name="Wiegand S."/>
            <person name="Jogler M."/>
            <person name="Boedeker C."/>
            <person name="Pinto D."/>
            <person name="Vollmers J."/>
            <person name="Rivas-Marin E."/>
            <person name="Kohn T."/>
            <person name="Peeters S.H."/>
            <person name="Heuer A."/>
            <person name="Rast P."/>
            <person name="Oberbeckmann S."/>
            <person name="Bunk B."/>
            <person name="Jeske O."/>
            <person name="Meyerdierks A."/>
            <person name="Storesund J.E."/>
            <person name="Kallscheuer N."/>
            <person name="Luecker S."/>
            <person name="Lage O.M."/>
            <person name="Pohl T."/>
            <person name="Merkel B.J."/>
            <person name="Hornburger P."/>
            <person name="Mueller R.-W."/>
            <person name="Bruemmer F."/>
            <person name="Labrenz M."/>
            <person name="Spormann A.M."/>
            <person name="Op den Camp H."/>
            <person name="Overmann J."/>
            <person name="Amann R."/>
            <person name="Jetten M.S.M."/>
            <person name="Mascher T."/>
            <person name="Medema M.H."/>
            <person name="Devos D.P."/>
            <person name="Kaster A.-K."/>
            <person name="Ovreas L."/>
            <person name="Rohde M."/>
            <person name="Galperin M.Y."/>
            <person name="Jogler C."/>
        </authorList>
    </citation>
    <scope>NUCLEOTIDE SEQUENCE [LARGE SCALE GENOMIC DNA]</scope>
    <source>
        <strain evidence="2 3">FF011L</strain>
    </source>
</reference>
<dbReference type="NCBIfam" id="TIGR00318">
    <property type="entry name" value="cyaB"/>
    <property type="match status" value="1"/>
</dbReference>
<dbReference type="Gene3D" id="2.40.320.10">
    <property type="entry name" value="Hypothetical Protein Pfu-838710-001"/>
    <property type="match status" value="1"/>
</dbReference>
<keyword evidence="3" id="KW-1185">Reference proteome</keyword>
<evidence type="ECO:0000313" key="3">
    <source>
        <dbReference type="Proteomes" id="UP000320672"/>
    </source>
</evidence>
<dbReference type="Proteomes" id="UP000320672">
    <property type="component" value="Chromosome"/>
</dbReference>
<dbReference type="KEGG" id="rml:FF011L_00470"/>
<evidence type="ECO:0000259" key="1">
    <source>
        <dbReference type="PROSITE" id="PS51707"/>
    </source>
</evidence>
<feature type="domain" description="CYTH" evidence="1">
    <location>
        <begin position="1"/>
        <end position="182"/>
    </location>
</feature>